<dbReference type="InterPro" id="IPR059155">
    <property type="entry name" value="GLOD4_dom"/>
</dbReference>
<dbReference type="PANTHER" id="PTHR46466:SF1">
    <property type="entry name" value="GLYOXALASE DOMAIN-CONTAINING PROTEIN 4"/>
    <property type="match status" value="1"/>
</dbReference>
<dbReference type="CDD" id="cd16357">
    <property type="entry name" value="GLOD4_C"/>
    <property type="match status" value="1"/>
</dbReference>
<evidence type="ECO:0000313" key="5">
    <source>
        <dbReference type="Proteomes" id="UP000054359"/>
    </source>
</evidence>
<name>A0A087UEP2_STEMI</name>
<feature type="domain" description="VOC" evidence="3">
    <location>
        <begin position="137"/>
        <end position="256"/>
    </location>
</feature>
<evidence type="ECO:0000256" key="2">
    <source>
        <dbReference type="ARBA" id="ARBA00022737"/>
    </source>
</evidence>
<dbReference type="CDD" id="cd08358">
    <property type="entry name" value="GLOD4_N"/>
    <property type="match status" value="1"/>
</dbReference>
<accession>A0A087UEP2</accession>
<feature type="non-terminal residue" evidence="4">
    <location>
        <position position="296"/>
    </location>
</feature>
<dbReference type="InterPro" id="IPR043194">
    <property type="entry name" value="GLOD4_C"/>
</dbReference>
<sequence length="296" mass="33258">MATRRALHFVFKVGDRKQTIKFYTEILGMKVLRHEEFEEGCKASCNGPYDGKWSKTMIGYGPEDNHFVAELTYNYGIKSYKLGNDFMGITLKSNGIIDKAKKHDWPVKEENGLKFVEAPGGYRYFIVDEAQPSDSDPVKKVTLACSNLQKSTEFWCDILNMKKYSEEDNSVILGYSEEQCKLELRDIGKPVNHEQAFGRIAFSCPTNELAGIQEKVKTSGYKILTPLISLDTPGKATVHVVILADPDGHEICFVGDEAFRELSKVDPKAESLLTDAIAADKSDEWFAKKGKSKVEM</sequence>
<dbReference type="OrthoDB" id="1545884at2759"/>
<reference evidence="4 5" key="1">
    <citation type="submission" date="2013-11" db="EMBL/GenBank/DDBJ databases">
        <title>Genome sequencing of Stegodyphus mimosarum.</title>
        <authorList>
            <person name="Bechsgaard J."/>
        </authorList>
    </citation>
    <scope>NUCLEOTIDE SEQUENCE [LARGE SCALE GENOMIC DNA]</scope>
</reference>
<dbReference type="Proteomes" id="UP000054359">
    <property type="component" value="Unassembled WGS sequence"/>
</dbReference>
<dbReference type="OMA" id="CDAECNG"/>
<feature type="domain" description="VOC" evidence="3">
    <location>
        <begin position="5"/>
        <end position="129"/>
    </location>
</feature>
<protein>
    <submittedName>
        <fullName evidence="4">Glyoxalase domain-containing protein 4</fullName>
    </submittedName>
</protein>
<evidence type="ECO:0000313" key="4">
    <source>
        <dbReference type="EMBL" id="KFM75831.1"/>
    </source>
</evidence>
<evidence type="ECO:0000259" key="3">
    <source>
        <dbReference type="PROSITE" id="PS51819"/>
    </source>
</evidence>
<dbReference type="AlphaFoldDB" id="A0A087UEP2"/>
<keyword evidence="5" id="KW-1185">Reference proteome</keyword>
<dbReference type="PROSITE" id="PS51819">
    <property type="entry name" value="VOC"/>
    <property type="match status" value="2"/>
</dbReference>
<proteinExistence type="inferred from homology"/>
<dbReference type="Pfam" id="PF21207">
    <property type="entry name" value="GLOD4_N"/>
    <property type="match status" value="1"/>
</dbReference>
<dbReference type="InterPro" id="IPR029068">
    <property type="entry name" value="Glyas_Bleomycin-R_OHBP_Dase"/>
</dbReference>
<dbReference type="Gene3D" id="3.10.180.10">
    <property type="entry name" value="2,3-Dihydroxybiphenyl 1,2-Dioxygenase, domain 1"/>
    <property type="match status" value="2"/>
</dbReference>
<dbReference type="InterPro" id="IPR037523">
    <property type="entry name" value="VOC_core"/>
</dbReference>
<dbReference type="SUPFAM" id="SSF54593">
    <property type="entry name" value="Glyoxalase/Bleomycin resistance protein/Dihydroxybiphenyl dioxygenase"/>
    <property type="match status" value="2"/>
</dbReference>
<dbReference type="EMBL" id="KK119489">
    <property type="protein sequence ID" value="KFM75831.1"/>
    <property type="molecule type" value="Genomic_DNA"/>
</dbReference>
<dbReference type="PANTHER" id="PTHR46466">
    <property type="entry name" value="GLYOXALASE DOMAIN-CONTAINING PROTEIN 4"/>
    <property type="match status" value="1"/>
</dbReference>
<dbReference type="InterPro" id="IPR043193">
    <property type="entry name" value="GLOD4"/>
</dbReference>
<gene>
    <name evidence="4" type="ORF">X975_19906</name>
</gene>
<dbReference type="Pfam" id="PF21701">
    <property type="entry name" value="GLOD4_C"/>
    <property type="match status" value="1"/>
</dbReference>
<dbReference type="FunFam" id="3.10.180.10:FF:000014">
    <property type="entry name" value="glyoxalase domain-containing protein 4"/>
    <property type="match status" value="1"/>
</dbReference>
<dbReference type="STRING" id="407821.A0A087UEP2"/>
<keyword evidence="2" id="KW-0677">Repeat</keyword>
<comment type="similarity">
    <text evidence="1">Belongs to the glyoxalase I family.</text>
</comment>
<evidence type="ECO:0000256" key="1">
    <source>
        <dbReference type="ARBA" id="ARBA00010363"/>
    </source>
</evidence>
<organism evidence="4 5">
    <name type="scientific">Stegodyphus mimosarum</name>
    <name type="common">African social velvet spider</name>
    <dbReference type="NCBI Taxonomy" id="407821"/>
    <lineage>
        <taxon>Eukaryota</taxon>
        <taxon>Metazoa</taxon>
        <taxon>Ecdysozoa</taxon>
        <taxon>Arthropoda</taxon>
        <taxon>Chelicerata</taxon>
        <taxon>Arachnida</taxon>
        <taxon>Araneae</taxon>
        <taxon>Araneomorphae</taxon>
        <taxon>Entelegynae</taxon>
        <taxon>Eresoidea</taxon>
        <taxon>Eresidae</taxon>
        <taxon>Stegodyphus</taxon>
    </lineage>
</organism>